<dbReference type="GO" id="GO:0018104">
    <property type="term" value="P:peptidoglycan-protein cross-linking"/>
    <property type="evidence" value="ECO:0007669"/>
    <property type="project" value="TreeGrafter"/>
</dbReference>
<evidence type="ECO:0000256" key="8">
    <source>
        <dbReference type="ARBA" id="ARBA00060592"/>
    </source>
</evidence>
<dbReference type="GO" id="GO:0016740">
    <property type="term" value="F:transferase activity"/>
    <property type="evidence" value="ECO:0007669"/>
    <property type="project" value="UniProtKB-KW"/>
</dbReference>
<keyword evidence="3" id="KW-0808">Transferase</keyword>
<evidence type="ECO:0000256" key="4">
    <source>
        <dbReference type="ARBA" id="ARBA00022801"/>
    </source>
</evidence>
<reference evidence="11" key="1">
    <citation type="submission" date="2020-06" db="EMBL/GenBank/DDBJ databases">
        <title>Insight into the genomes of haloalkaliphilic bacilli from Kenyan soda lakes.</title>
        <authorList>
            <person name="Mwirichia R."/>
            <person name="Villamizar G.C."/>
            <person name="Poehlein A."/>
            <person name="Mugweru J."/>
            <person name="Kipnyargis A."/>
            <person name="Kiplimo D."/>
            <person name="Orwa P."/>
            <person name="Daniel R."/>
        </authorList>
    </citation>
    <scope>NUCLEOTIDE SEQUENCE</scope>
    <source>
        <strain evidence="11">B1096_S55</strain>
    </source>
</reference>
<dbReference type="InterPro" id="IPR005490">
    <property type="entry name" value="LD_TPept_cat_dom"/>
</dbReference>
<protein>
    <submittedName>
        <fullName evidence="11">L,D-transpeptidase</fullName>
    </submittedName>
</protein>
<sequence length="168" mass="18594">MASFMLSFLLIVSPLWPLGENPLVGDPYVIVNTATNELAFIVEGEVKQEFQIATGHEYNQTPEGEFNIIVKAMNPYYRKHDIEGGDKDNPLGTRWIGFDANGTDGRIFGLHGTNQPSSIGSRITKGCVRLNNSDVEILYEVIPIGSKILIISSEKNFEELGREHGAIE</sequence>
<evidence type="ECO:0000313" key="12">
    <source>
        <dbReference type="Proteomes" id="UP001057753"/>
    </source>
</evidence>
<dbReference type="EMBL" id="JABXYM010000001">
    <property type="protein sequence ID" value="MCR6096639.1"/>
    <property type="molecule type" value="Genomic_DNA"/>
</dbReference>
<keyword evidence="6 9" id="KW-0573">Peptidoglycan synthesis</keyword>
<dbReference type="InterPro" id="IPR038063">
    <property type="entry name" value="Transpep_catalytic_dom"/>
</dbReference>
<evidence type="ECO:0000256" key="7">
    <source>
        <dbReference type="ARBA" id="ARBA00023316"/>
    </source>
</evidence>
<dbReference type="GO" id="GO:0071555">
    <property type="term" value="P:cell wall organization"/>
    <property type="evidence" value="ECO:0007669"/>
    <property type="project" value="UniProtKB-UniRule"/>
</dbReference>
<evidence type="ECO:0000259" key="10">
    <source>
        <dbReference type="PROSITE" id="PS52029"/>
    </source>
</evidence>
<dbReference type="Pfam" id="PF03734">
    <property type="entry name" value="YkuD"/>
    <property type="match status" value="1"/>
</dbReference>
<evidence type="ECO:0000256" key="5">
    <source>
        <dbReference type="ARBA" id="ARBA00022960"/>
    </source>
</evidence>
<dbReference type="GO" id="GO:0071972">
    <property type="term" value="F:peptidoglycan L,D-transpeptidase activity"/>
    <property type="evidence" value="ECO:0007669"/>
    <property type="project" value="TreeGrafter"/>
</dbReference>
<evidence type="ECO:0000256" key="3">
    <source>
        <dbReference type="ARBA" id="ARBA00022679"/>
    </source>
</evidence>
<organism evidence="11 12">
    <name type="scientific">Salipaludibacillus agaradhaerens</name>
    <name type="common">Bacillus agaradhaerens</name>
    <dbReference type="NCBI Taxonomy" id="76935"/>
    <lineage>
        <taxon>Bacteria</taxon>
        <taxon>Bacillati</taxon>
        <taxon>Bacillota</taxon>
        <taxon>Bacilli</taxon>
        <taxon>Bacillales</taxon>
        <taxon>Bacillaceae</taxon>
    </lineage>
</organism>
<accession>A0A9Q4B1K4</accession>
<comment type="pathway">
    <text evidence="8">Glycan biosynthesis.</text>
</comment>
<dbReference type="SUPFAM" id="SSF141523">
    <property type="entry name" value="L,D-transpeptidase catalytic domain-like"/>
    <property type="match status" value="1"/>
</dbReference>
<evidence type="ECO:0000256" key="2">
    <source>
        <dbReference type="ARBA" id="ARBA00005992"/>
    </source>
</evidence>
<dbReference type="InterPro" id="IPR050979">
    <property type="entry name" value="LD-transpeptidase"/>
</dbReference>
<feature type="active site" description="Nucleophile" evidence="9">
    <location>
        <position position="127"/>
    </location>
</feature>
<name>A0A9Q4B1K4_SALAG</name>
<dbReference type="Gene3D" id="2.40.440.10">
    <property type="entry name" value="L,D-transpeptidase catalytic domain-like"/>
    <property type="match status" value="1"/>
</dbReference>
<evidence type="ECO:0000256" key="6">
    <source>
        <dbReference type="ARBA" id="ARBA00022984"/>
    </source>
</evidence>
<keyword evidence="12" id="KW-1185">Reference proteome</keyword>
<dbReference type="FunFam" id="2.40.440.10:FF:000003">
    <property type="entry name" value="L,D-transpeptidase YciB"/>
    <property type="match status" value="1"/>
</dbReference>
<dbReference type="CDD" id="cd16913">
    <property type="entry name" value="YkuD_like"/>
    <property type="match status" value="1"/>
</dbReference>
<proteinExistence type="inferred from homology"/>
<dbReference type="AlphaFoldDB" id="A0A9Q4B1K4"/>
<dbReference type="GO" id="GO:0005576">
    <property type="term" value="C:extracellular region"/>
    <property type="evidence" value="ECO:0007669"/>
    <property type="project" value="TreeGrafter"/>
</dbReference>
<evidence type="ECO:0000256" key="1">
    <source>
        <dbReference type="ARBA" id="ARBA00004752"/>
    </source>
</evidence>
<evidence type="ECO:0000313" key="11">
    <source>
        <dbReference type="EMBL" id="MCR6096639.1"/>
    </source>
</evidence>
<comment type="pathway">
    <text evidence="1 9">Cell wall biogenesis; peptidoglycan biosynthesis.</text>
</comment>
<dbReference type="Proteomes" id="UP001057753">
    <property type="component" value="Unassembled WGS sequence"/>
</dbReference>
<feature type="active site" description="Proton donor/acceptor" evidence="9">
    <location>
        <position position="111"/>
    </location>
</feature>
<dbReference type="PANTHER" id="PTHR30582:SF4">
    <property type="entry name" value="L,D-TRANSPEPTIDASE YQJB-RELATED"/>
    <property type="match status" value="1"/>
</dbReference>
<keyword evidence="5 9" id="KW-0133">Cell shape</keyword>
<evidence type="ECO:0000256" key="9">
    <source>
        <dbReference type="PROSITE-ProRule" id="PRU01373"/>
    </source>
</evidence>
<dbReference type="PANTHER" id="PTHR30582">
    <property type="entry name" value="L,D-TRANSPEPTIDASE"/>
    <property type="match status" value="1"/>
</dbReference>
<keyword evidence="7 9" id="KW-0961">Cell wall biogenesis/degradation</keyword>
<feature type="domain" description="L,D-TPase catalytic" evidence="10">
    <location>
        <begin position="27"/>
        <end position="151"/>
    </location>
</feature>
<dbReference type="RefSeq" id="WP_257821193.1">
    <property type="nucleotide sequence ID" value="NZ_JABXYM010000001.1"/>
</dbReference>
<gene>
    <name evidence="11" type="ORF">HXA33_08725</name>
</gene>
<comment type="caution">
    <text evidence="11">The sequence shown here is derived from an EMBL/GenBank/DDBJ whole genome shotgun (WGS) entry which is preliminary data.</text>
</comment>
<dbReference type="GO" id="GO:0008360">
    <property type="term" value="P:regulation of cell shape"/>
    <property type="evidence" value="ECO:0007669"/>
    <property type="project" value="UniProtKB-UniRule"/>
</dbReference>
<comment type="similarity">
    <text evidence="2">Belongs to the YkuD family.</text>
</comment>
<keyword evidence="4" id="KW-0378">Hydrolase</keyword>
<dbReference type="PROSITE" id="PS52029">
    <property type="entry name" value="LD_TPASE"/>
    <property type="match status" value="1"/>
</dbReference>